<dbReference type="InterPro" id="IPR011257">
    <property type="entry name" value="DNA_glycosylase"/>
</dbReference>
<dbReference type="SUPFAM" id="SSF48150">
    <property type="entry name" value="DNA-glycosylase"/>
    <property type="match status" value="1"/>
</dbReference>
<evidence type="ECO:0000313" key="2">
    <source>
        <dbReference type="Proteomes" id="UP001565471"/>
    </source>
</evidence>
<dbReference type="EMBL" id="JBGBZA010000002">
    <property type="protein sequence ID" value="MEY9320478.1"/>
    <property type="molecule type" value="Genomic_DNA"/>
</dbReference>
<dbReference type="Proteomes" id="UP001565471">
    <property type="component" value="Unassembled WGS sequence"/>
</dbReference>
<dbReference type="RefSeq" id="WP_253576905.1">
    <property type="nucleotide sequence ID" value="NZ_CP126026.1"/>
</dbReference>
<organism evidence="1 2">
    <name type="scientific">Bradyrhizobium elkanii</name>
    <dbReference type="NCBI Taxonomy" id="29448"/>
    <lineage>
        <taxon>Bacteria</taxon>
        <taxon>Pseudomonadati</taxon>
        <taxon>Pseudomonadota</taxon>
        <taxon>Alphaproteobacteria</taxon>
        <taxon>Hyphomicrobiales</taxon>
        <taxon>Nitrobacteraceae</taxon>
        <taxon>Bradyrhizobium</taxon>
    </lineage>
</organism>
<evidence type="ECO:0000313" key="1">
    <source>
        <dbReference type="EMBL" id="MEY9320478.1"/>
    </source>
</evidence>
<protein>
    <recommendedName>
        <fullName evidence="3">HhH-GPD domain-containing protein</fullName>
    </recommendedName>
</protein>
<comment type="caution">
    <text evidence="1">The sequence shown here is derived from an EMBL/GenBank/DDBJ whole genome shotgun (WGS) entry which is preliminary data.</text>
</comment>
<evidence type="ECO:0008006" key="3">
    <source>
        <dbReference type="Google" id="ProtNLM"/>
    </source>
</evidence>
<proteinExistence type="predicted"/>
<name>A0ABV4FC82_BRAEL</name>
<dbReference type="Gene3D" id="1.10.340.30">
    <property type="entry name" value="Hypothetical protein, domain 2"/>
    <property type="match status" value="1"/>
</dbReference>
<gene>
    <name evidence="1" type="ORF">ABIF29_007277</name>
</gene>
<keyword evidence="2" id="KW-1185">Reference proteome</keyword>
<reference evidence="1 2" key="1">
    <citation type="submission" date="2024-07" db="EMBL/GenBank/DDBJ databases">
        <title>Genomic Encyclopedia of Type Strains, Phase V (KMG-V): Genome sequencing to study the core and pangenomes of soil and plant-associated prokaryotes.</title>
        <authorList>
            <person name="Whitman W."/>
        </authorList>
    </citation>
    <scope>NUCLEOTIDE SEQUENCE [LARGE SCALE GENOMIC DNA]</scope>
    <source>
        <strain evidence="1 2">USDA 415</strain>
    </source>
</reference>
<sequence>MSFPKSECDVLSALSSARLVVHLAQEKGVVGHNLSYREPLYHVGAILADAALQAGLNYRTVVKVRVDRIVQHFPEAATLSGMFDTIASIGVAEFLRWHHHTKVSRFVCLAELLRNESIDDFHQLRTWLQNPACREKLRAIHGVGPKTVDYLCGLVGLDFIAVDRHIRAFASDAGVTAADYDFLQTVISYAADLLGVSRRHFDASIWTYVSNQKAGPQRRTTLQLPFDGPVAVA</sequence>
<accession>A0ABV4FC82</accession>